<dbReference type="PANTHER" id="PTHR43829:SF9">
    <property type="entry name" value="AQUAPORIN-9"/>
    <property type="match status" value="1"/>
</dbReference>
<dbReference type="SUPFAM" id="SSF81338">
    <property type="entry name" value="Aquaporin-like"/>
    <property type="match status" value="1"/>
</dbReference>
<dbReference type="GO" id="GO:0015250">
    <property type="term" value="F:water channel activity"/>
    <property type="evidence" value="ECO:0007669"/>
    <property type="project" value="TreeGrafter"/>
</dbReference>
<evidence type="ECO:0000256" key="6">
    <source>
        <dbReference type="ARBA" id="ARBA00023136"/>
    </source>
</evidence>
<comment type="subcellular location">
    <subcellularLocation>
        <location evidence="1">Membrane</location>
        <topology evidence="1">Multi-pass membrane protein</topology>
    </subcellularLocation>
</comment>
<keyword evidence="5 8" id="KW-1133">Transmembrane helix</keyword>
<dbReference type="PROSITE" id="PS00221">
    <property type="entry name" value="MIP"/>
    <property type="match status" value="1"/>
</dbReference>
<keyword evidence="10" id="KW-1185">Reference proteome</keyword>
<feature type="transmembrane region" description="Helical" evidence="8">
    <location>
        <begin position="200"/>
        <end position="222"/>
    </location>
</feature>
<dbReference type="EMBL" id="FNON01000006">
    <property type="protein sequence ID" value="SDY61452.1"/>
    <property type="molecule type" value="Genomic_DNA"/>
</dbReference>
<dbReference type="InterPro" id="IPR000425">
    <property type="entry name" value="MIP"/>
</dbReference>
<dbReference type="RefSeq" id="WP_091293502.1">
    <property type="nucleotide sequence ID" value="NZ_FNON01000006.1"/>
</dbReference>
<dbReference type="GO" id="GO:0005886">
    <property type="term" value="C:plasma membrane"/>
    <property type="evidence" value="ECO:0007669"/>
    <property type="project" value="TreeGrafter"/>
</dbReference>
<keyword evidence="4 7" id="KW-0812">Transmembrane</keyword>
<organism evidence="9 10">
    <name type="scientific">Amycolatopsis xylanica</name>
    <dbReference type="NCBI Taxonomy" id="589385"/>
    <lineage>
        <taxon>Bacteria</taxon>
        <taxon>Bacillati</taxon>
        <taxon>Actinomycetota</taxon>
        <taxon>Actinomycetes</taxon>
        <taxon>Pseudonocardiales</taxon>
        <taxon>Pseudonocardiaceae</taxon>
        <taxon>Amycolatopsis</taxon>
    </lineage>
</organism>
<evidence type="ECO:0000256" key="5">
    <source>
        <dbReference type="ARBA" id="ARBA00022989"/>
    </source>
</evidence>
<feature type="transmembrane region" description="Helical" evidence="8">
    <location>
        <begin position="125"/>
        <end position="149"/>
    </location>
</feature>
<evidence type="ECO:0000256" key="1">
    <source>
        <dbReference type="ARBA" id="ARBA00004141"/>
    </source>
</evidence>
<evidence type="ECO:0000256" key="8">
    <source>
        <dbReference type="SAM" id="Phobius"/>
    </source>
</evidence>
<gene>
    <name evidence="9" type="ORF">SAMN05421504_106132</name>
</gene>
<evidence type="ECO:0000313" key="10">
    <source>
        <dbReference type="Proteomes" id="UP000199515"/>
    </source>
</evidence>
<sequence>MEYSLIRRMAAELAGTTLLCGFGIGAAVAVSAAKTGGPGLLIVALAHGLALAIAIYAFGSVSGAHCNPTVTIALASRGRFPWREVPAYFVAQIAGGLLGASLIYASYGGAAIDAGLGATTYSGNFGHALVAEALGAAILVTAVFALAVAPTAPKGLFGLGIGLALATQIMAFGPASGASVNFARTFGPDAVLSLAGGTVAWGQLLVYLVGPIVGGLVAAFVADRVGSAATVEEPEVFPAPMV</sequence>
<keyword evidence="3 7" id="KW-0813">Transport</keyword>
<feature type="transmembrane region" description="Helical" evidence="8">
    <location>
        <begin position="42"/>
        <end position="64"/>
    </location>
</feature>
<evidence type="ECO:0000256" key="3">
    <source>
        <dbReference type="ARBA" id="ARBA00022448"/>
    </source>
</evidence>
<keyword evidence="6 8" id="KW-0472">Membrane</keyword>
<accession>A0A1H3LAK9</accession>
<evidence type="ECO:0000313" key="9">
    <source>
        <dbReference type="EMBL" id="SDY61452.1"/>
    </source>
</evidence>
<dbReference type="Proteomes" id="UP000199515">
    <property type="component" value="Unassembled WGS sequence"/>
</dbReference>
<evidence type="ECO:0000256" key="4">
    <source>
        <dbReference type="ARBA" id="ARBA00022692"/>
    </source>
</evidence>
<dbReference type="Gene3D" id="1.20.1080.10">
    <property type="entry name" value="Glycerol uptake facilitator protein"/>
    <property type="match status" value="1"/>
</dbReference>
<dbReference type="InterPro" id="IPR050363">
    <property type="entry name" value="MIP/Aquaporin"/>
</dbReference>
<evidence type="ECO:0000256" key="2">
    <source>
        <dbReference type="ARBA" id="ARBA00006175"/>
    </source>
</evidence>
<dbReference type="InterPro" id="IPR023271">
    <property type="entry name" value="Aquaporin-like"/>
</dbReference>
<feature type="transmembrane region" description="Helical" evidence="8">
    <location>
        <begin position="85"/>
        <end position="105"/>
    </location>
</feature>
<evidence type="ECO:0000256" key="7">
    <source>
        <dbReference type="RuleBase" id="RU000477"/>
    </source>
</evidence>
<dbReference type="InterPro" id="IPR022357">
    <property type="entry name" value="MIP_CS"/>
</dbReference>
<proteinExistence type="inferred from homology"/>
<reference evidence="9 10" key="1">
    <citation type="submission" date="2016-10" db="EMBL/GenBank/DDBJ databases">
        <authorList>
            <person name="de Groot N.N."/>
        </authorList>
    </citation>
    <scope>NUCLEOTIDE SEQUENCE [LARGE SCALE GENOMIC DNA]</scope>
    <source>
        <strain evidence="9 10">CPCC 202699</strain>
    </source>
</reference>
<dbReference type="PRINTS" id="PR00783">
    <property type="entry name" value="MINTRINSICP"/>
</dbReference>
<dbReference type="OrthoDB" id="9807293at2"/>
<protein>
    <submittedName>
        <fullName evidence="9">Glycerol uptake facilitator protein</fullName>
    </submittedName>
</protein>
<feature type="transmembrane region" description="Helical" evidence="8">
    <location>
        <begin position="156"/>
        <end position="180"/>
    </location>
</feature>
<dbReference type="GO" id="GO:0015254">
    <property type="term" value="F:glycerol channel activity"/>
    <property type="evidence" value="ECO:0007669"/>
    <property type="project" value="TreeGrafter"/>
</dbReference>
<dbReference type="Pfam" id="PF00230">
    <property type="entry name" value="MIP"/>
    <property type="match status" value="1"/>
</dbReference>
<dbReference type="PANTHER" id="PTHR43829">
    <property type="entry name" value="AQUAPORIN OR AQUAGLYCEROPORIN RELATED"/>
    <property type="match status" value="1"/>
</dbReference>
<name>A0A1H3LAK9_9PSEU</name>
<dbReference type="STRING" id="589385.SAMN05421504_106132"/>
<comment type="similarity">
    <text evidence="2 7">Belongs to the MIP/aquaporin (TC 1.A.8) family.</text>
</comment>
<dbReference type="AlphaFoldDB" id="A0A1H3LAK9"/>